<gene>
    <name evidence="2" type="ORF">V1286_005581</name>
</gene>
<accession>A0ABU8BIU9</accession>
<dbReference type="RefSeq" id="WP_334484859.1">
    <property type="nucleotide sequence ID" value="NZ_JAZHRV010000001.1"/>
</dbReference>
<dbReference type="EMBL" id="JAZHRV010000001">
    <property type="protein sequence ID" value="MEH2558052.1"/>
    <property type="molecule type" value="Genomic_DNA"/>
</dbReference>
<evidence type="ECO:0000313" key="2">
    <source>
        <dbReference type="EMBL" id="MEH2558052.1"/>
    </source>
</evidence>
<dbReference type="Proteomes" id="UP001364224">
    <property type="component" value="Unassembled WGS sequence"/>
</dbReference>
<sequence>MPYSNACPLIAALTVSFIAVSSSAAVACGKWDIGCEIRETVKAPGHKLGQAGKNAERTWNQARTDLSNGLNRIDPRITQMGRDFDALRLKFQSEVFTGPALEQWIRESRDTARRNAQPVPQEVRDVLRGWYPDELFNDVRWKIGDGGAVNLANASLKYGTAEAITLIDTIVFKGQ</sequence>
<evidence type="ECO:0000313" key="3">
    <source>
        <dbReference type="Proteomes" id="UP001364224"/>
    </source>
</evidence>
<feature type="chain" id="PRO_5046591526" evidence="1">
    <location>
        <begin position="28"/>
        <end position="175"/>
    </location>
</feature>
<name>A0ABU8BIU9_9BRAD</name>
<organism evidence="2 3">
    <name type="scientific">Bradyrhizobium algeriense</name>
    <dbReference type="NCBI Taxonomy" id="634784"/>
    <lineage>
        <taxon>Bacteria</taxon>
        <taxon>Pseudomonadati</taxon>
        <taxon>Pseudomonadota</taxon>
        <taxon>Alphaproteobacteria</taxon>
        <taxon>Hyphomicrobiales</taxon>
        <taxon>Nitrobacteraceae</taxon>
        <taxon>Bradyrhizobium</taxon>
    </lineage>
</organism>
<reference evidence="2 3" key="1">
    <citation type="submission" date="2024-02" db="EMBL/GenBank/DDBJ databases">
        <title>Adaptive strategies in a cosmopolitan and abundant soil bacterium.</title>
        <authorList>
            <person name="Carini P."/>
        </authorList>
    </citation>
    <scope>NUCLEOTIDE SEQUENCE [LARGE SCALE GENOMIC DNA]</scope>
    <source>
        <strain evidence="2 3">AZCC 1608</strain>
    </source>
</reference>
<protein>
    <submittedName>
        <fullName evidence="2">Uncharacterized protein</fullName>
    </submittedName>
</protein>
<keyword evidence="1" id="KW-0732">Signal</keyword>
<comment type="caution">
    <text evidence="2">The sequence shown here is derived from an EMBL/GenBank/DDBJ whole genome shotgun (WGS) entry which is preliminary data.</text>
</comment>
<keyword evidence="3" id="KW-1185">Reference proteome</keyword>
<proteinExistence type="predicted"/>
<evidence type="ECO:0000256" key="1">
    <source>
        <dbReference type="SAM" id="SignalP"/>
    </source>
</evidence>
<feature type="signal peptide" evidence="1">
    <location>
        <begin position="1"/>
        <end position="27"/>
    </location>
</feature>